<dbReference type="PROSITE" id="PS51775">
    <property type="entry name" value="GTD_BINDING"/>
    <property type="match status" value="1"/>
</dbReference>
<dbReference type="InterPro" id="IPR007656">
    <property type="entry name" value="GTD-bd"/>
</dbReference>
<dbReference type="PANTHER" id="PTHR31422">
    <property type="entry name" value="BNAANNG28530D PROTEIN"/>
    <property type="match status" value="1"/>
</dbReference>
<proteinExistence type="predicted"/>
<keyword evidence="3" id="KW-1133">Transmembrane helix</keyword>
<reference evidence="5" key="1">
    <citation type="journal article" date="2016" name="Nat. Genet.">
        <title>A high-quality carrot genome assembly provides new insights into carotenoid accumulation and asterid genome evolution.</title>
        <authorList>
            <person name="Iorizzo M."/>
            <person name="Ellison S."/>
            <person name="Senalik D."/>
            <person name="Zeng P."/>
            <person name="Satapoomin P."/>
            <person name="Huang J."/>
            <person name="Bowman M."/>
            <person name="Iovene M."/>
            <person name="Sanseverino W."/>
            <person name="Cavagnaro P."/>
            <person name="Yildiz M."/>
            <person name="Macko-Podgorni A."/>
            <person name="Moranska E."/>
            <person name="Grzebelus E."/>
            <person name="Grzebelus D."/>
            <person name="Ashrafi H."/>
            <person name="Zheng Z."/>
            <person name="Cheng S."/>
            <person name="Spooner D."/>
            <person name="Van Deynze A."/>
            <person name="Simon P."/>
        </authorList>
    </citation>
    <scope>NUCLEOTIDE SEQUENCE</scope>
    <source>
        <tissue evidence="5">Leaf</tissue>
    </source>
</reference>
<keyword evidence="4" id="KW-0472">Membrane</keyword>
<dbReference type="Pfam" id="PF04576">
    <property type="entry name" value="Zein-binding"/>
    <property type="match status" value="1"/>
</dbReference>
<comment type="subcellular location">
    <subcellularLocation>
        <location evidence="1">Membrane</location>
    </subcellularLocation>
</comment>
<keyword evidence="2" id="KW-0812">Transmembrane</keyword>
<dbReference type="PANTHER" id="PTHR31422:SF2">
    <property type="entry name" value="PROTEIN FLOURY 1-LIKE"/>
    <property type="match status" value="1"/>
</dbReference>
<evidence type="ECO:0000313" key="6">
    <source>
        <dbReference type="Proteomes" id="UP000077755"/>
    </source>
</evidence>
<evidence type="ECO:0000256" key="1">
    <source>
        <dbReference type="ARBA" id="ARBA00004370"/>
    </source>
</evidence>
<keyword evidence="6" id="KW-1185">Reference proteome</keyword>
<protein>
    <submittedName>
        <fullName evidence="5">Uncharacterized protein</fullName>
    </submittedName>
</protein>
<dbReference type="EMBL" id="CP093348">
    <property type="protein sequence ID" value="WOH04875.1"/>
    <property type="molecule type" value="Genomic_DNA"/>
</dbReference>
<evidence type="ECO:0000256" key="2">
    <source>
        <dbReference type="ARBA" id="ARBA00022692"/>
    </source>
</evidence>
<organism evidence="5 6">
    <name type="scientific">Daucus carota subsp. sativus</name>
    <name type="common">Carrot</name>
    <dbReference type="NCBI Taxonomy" id="79200"/>
    <lineage>
        <taxon>Eukaryota</taxon>
        <taxon>Viridiplantae</taxon>
        <taxon>Streptophyta</taxon>
        <taxon>Embryophyta</taxon>
        <taxon>Tracheophyta</taxon>
        <taxon>Spermatophyta</taxon>
        <taxon>Magnoliopsida</taxon>
        <taxon>eudicotyledons</taxon>
        <taxon>Gunneridae</taxon>
        <taxon>Pentapetalae</taxon>
        <taxon>asterids</taxon>
        <taxon>campanulids</taxon>
        <taxon>Apiales</taxon>
        <taxon>Apiaceae</taxon>
        <taxon>Apioideae</taxon>
        <taxon>Scandiceae</taxon>
        <taxon>Daucinae</taxon>
        <taxon>Daucus</taxon>
        <taxon>Daucus sect. Daucus</taxon>
    </lineage>
</organism>
<evidence type="ECO:0000256" key="3">
    <source>
        <dbReference type="ARBA" id="ARBA00022989"/>
    </source>
</evidence>
<sequence>MDCVSCLRFLRNDFEFGFLVLRCFRQLVWGFVLYVCLGLGFKVLEVGWQCWGFTQIFCVLGGVWSELRTGFASKTDFDAKNNVKFRSCELEDRFLSEKVDEKKECVDESDGEHGGTLKRDSEFSSCKCGFLEDRFVIEKLGGDKECIAESDDELGCTSKIDADVKSNLKFSSCKCGFLDNQSMIKKTDDDKECMDESDDELECFWSMTEKADDDEECMDESDDELECYDVDKECDVVKLRKLVKIERDRVNAAYVELEEERMAAATAAGETMAMILRLQNEKSVIEMEAHQFRRLAEEKQLHDQEVIESLRWIAMSCQSAVTQLEDQVRSLTQKVGMHLKDDEAEQLEVIDKSFSFNKYNFEDDALEDRLVSSLDLTLSSW</sequence>
<dbReference type="AlphaFoldDB" id="A0A164VR96"/>
<dbReference type="Gramene" id="KZM90735">
    <property type="protein sequence ID" value="KZM90735"/>
    <property type="gene ID" value="DCAR_021900"/>
</dbReference>
<reference evidence="5" key="2">
    <citation type="submission" date="2022-03" db="EMBL/GenBank/DDBJ databases">
        <title>Draft title - Genomic analysis of global carrot germplasm unveils the trajectory of domestication and the origin of high carotenoid orange carrot.</title>
        <authorList>
            <person name="Iorizzo M."/>
            <person name="Ellison S."/>
            <person name="Senalik D."/>
            <person name="Macko-Podgorni A."/>
            <person name="Grzebelus D."/>
            <person name="Bostan H."/>
            <person name="Rolling W."/>
            <person name="Curaba J."/>
            <person name="Simon P."/>
        </authorList>
    </citation>
    <scope>NUCLEOTIDE SEQUENCE</scope>
    <source>
        <tissue evidence="5">Leaf</tissue>
    </source>
</reference>
<evidence type="ECO:0000256" key="4">
    <source>
        <dbReference type="ARBA" id="ARBA00023136"/>
    </source>
</evidence>
<gene>
    <name evidence="5" type="ORF">DCAR_0624287</name>
</gene>
<dbReference type="Proteomes" id="UP000077755">
    <property type="component" value="Chromosome 6"/>
</dbReference>
<dbReference type="GO" id="GO:0080115">
    <property type="term" value="F:myosin XI tail binding"/>
    <property type="evidence" value="ECO:0007669"/>
    <property type="project" value="UniProtKB-ARBA"/>
</dbReference>
<name>A0A164VR96_DAUCS</name>
<dbReference type="GO" id="GO:0016020">
    <property type="term" value="C:membrane"/>
    <property type="evidence" value="ECO:0007669"/>
    <property type="project" value="UniProtKB-SubCell"/>
</dbReference>
<accession>A0A164VR96</accession>
<evidence type="ECO:0000313" key="5">
    <source>
        <dbReference type="EMBL" id="WOH04875.1"/>
    </source>
</evidence>